<organism evidence="7 8">
    <name type="scientific">Advenella kashmirensis</name>
    <dbReference type="NCBI Taxonomy" id="310575"/>
    <lineage>
        <taxon>Bacteria</taxon>
        <taxon>Pseudomonadati</taxon>
        <taxon>Pseudomonadota</taxon>
        <taxon>Betaproteobacteria</taxon>
        <taxon>Burkholderiales</taxon>
        <taxon>Alcaligenaceae</taxon>
    </lineage>
</organism>
<feature type="transmembrane region" description="Helical" evidence="6">
    <location>
        <begin position="377"/>
        <end position="404"/>
    </location>
</feature>
<evidence type="ECO:0000256" key="2">
    <source>
        <dbReference type="ARBA" id="ARBA00022475"/>
    </source>
</evidence>
<proteinExistence type="predicted"/>
<feature type="transmembrane region" description="Helical" evidence="6">
    <location>
        <begin position="303"/>
        <end position="324"/>
    </location>
</feature>
<evidence type="ECO:0000256" key="4">
    <source>
        <dbReference type="ARBA" id="ARBA00022989"/>
    </source>
</evidence>
<name>A0A356LEX3_9BURK</name>
<feature type="transmembrane region" description="Helical" evidence="6">
    <location>
        <begin position="129"/>
        <end position="152"/>
    </location>
</feature>
<keyword evidence="3 6" id="KW-0812">Transmembrane</keyword>
<gene>
    <name evidence="7" type="ORF">DD666_07815</name>
</gene>
<comment type="subcellular location">
    <subcellularLocation>
        <location evidence="1">Cell membrane</location>
        <topology evidence="1">Multi-pass membrane protein</topology>
    </subcellularLocation>
</comment>
<evidence type="ECO:0000256" key="5">
    <source>
        <dbReference type="ARBA" id="ARBA00023136"/>
    </source>
</evidence>
<feature type="transmembrane region" description="Helical" evidence="6">
    <location>
        <begin position="20"/>
        <end position="43"/>
    </location>
</feature>
<feature type="transmembrane region" description="Helical" evidence="6">
    <location>
        <begin position="179"/>
        <end position="197"/>
    </location>
</feature>
<sequence length="432" mass="46548">MSTHSWTANRPNNLTPNRMPLIWLGFAIVLVVAPHIFTSSLALSHLTQISTMMVLALSYNVLLGQSGMLSFGHAAFSGLGAFMSVHAMNLASDGSIWLPLPLVPIVGAITGLAVATLIGYVITRTSGVTFAMITLGIGQMVFASALMFPAFFGGEGGVSTNRVYGNYLFDWDFGPQIQVYYLAAAWLFICAMATFFLTRTPLGRLLNGVRDNEERISFIGFDPHLLRYMALMISGLFAGIGGALMAINFEIATDEILSLHESGAVLLFTFIGGTGTFIGPMLGALVGIMLTKFLPDYTAGWQIYLGLVFMLVVVYAPGGISSLLKPGLDVLRQTLAQRQYLSLLRLTLSALLLLVGVITLIELMYHRATGTSDPMPLFGLLLNHQSFVAWAVGAVILLAGMLTIKPAGRALLERLAVDKPEPQGDCNDKHHS</sequence>
<dbReference type="PANTHER" id="PTHR30482">
    <property type="entry name" value="HIGH-AFFINITY BRANCHED-CHAIN AMINO ACID TRANSPORT SYSTEM PERMEASE"/>
    <property type="match status" value="1"/>
</dbReference>
<evidence type="ECO:0000256" key="6">
    <source>
        <dbReference type="SAM" id="Phobius"/>
    </source>
</evidence>
<comment type="caution">
    <text evidence="7">The sequence shown here is derived from an EMBL/GenBank/DDBJ whole genome shotgun (WGS) entry which is preliminary data.</text>
</comment>
<feature type="transmembrane region" description="Helical" evidence="6">
    <location>
        <begin position="267"/>
        <end position="291"/>
    </location>
</feature>
<evidence type="ECO:0000313" key="7">
    <source>
        <dbReference type="EMBL" id="HBP29308.1"/>
    </source>
</evidence>
<dbReference type="GO" id="GO:0005886">
    <property type="term" value="C:plasma membrane"/>
    <property type="evidence" value="ECO:0007669"/>
    <property type="project" value="UniProtKB-SubCell"/>
</dbReference>
<dbReference type="Proteomes" id="UP000264036">
    <property type="component" value="Unassembled WGS sequence"/>
</dbReference>
<evidence type="ECO:0000313" key="8">
    <source>
        <dbReference type="Proteomes" id="UP000264036"/>
    </source>
</evidence>
<feature type="transmembrane region" description="Helical" evidence="6">
    <location>
        <begin position="225"/>
        <end position="247"/>
    </location>
</feature>
<dbReference type="AlphaFoldDB" id="A0A356LEX3"/>
<reference evidence="7 8" key="1">
    <citation type="journal article" date="2018" name="Nat. Biotechnol.">
        <title>A standardized bacterial taxonomy based on genome phylogeny substantially revises the tree of life.</title>
        <authorList>
            <person name="Parks D.H."/>
            <person name="Chuvochina M."/>
            <person name="Waite D.W."/>
            <person name="Rinke C."/>
            <person name="Skarshewski A."/>
            <person name="Chaumeil P.A."/>
            <person name="Hugenholtz P."/>
        </authorList>
    </citation>
    <scope>NUCLEOTIDE SEQUENCE [LARGE SCALE GENOMIC DNA]</scope>
    <source>
        <strain evidence="7">UBA10707</strain>
    </source>
</reference>
<keyword evidence="4 6" id="KW-1133">Transmembrane helix</keyword>
<dbReference type="GO" id="GO:0015658">
    <property type="term" value="F:branched-chain amino acid transmembrane transporter activity"/>
    <property type="evidence" value="ECO:0007669"/>
    <property type="project" value="InterPro"/>
</dbReference>
<dbReference type="CDD" id="cd06581">
    <property type="entry name" value="TM_PBP1_LivM_like"/>
    <property type="match status" value="1"/>
</dbReference>
<dbReference type="InterPro" id="IPR001851">
    <property type="entry name" value="ABC_transp_permease"/>
</dbReference>
<feature type="transmembrane region" description="Helical" evidence="6">
    <location>
        <begin position="344"/>
        <end position="365"/>
    </location>
</feature>
<evidence type="ECO:0000256" key="3">
    <source>
        <dbReference type="ARBA" id="ARBA00022692"/>
    </source>
</evidence>
<dbReference type="PANTHER" id="PTHR30482:SF17">
    <property type="entry name" value="ABC TRANSPORTER ATP-BINDING PROTEIN"/>
    <property type="match status" value="1"/>
</dbReference>
<feature type="transmembrane region" description="Helical" evidence="6">
    <location>
        <begin position="96"/>
        <end position="122"/>
    </location>
</feature>
<accession>A0A356LEX3</accession>
<keyword evidence="5 6" id="KW-0472">Membrane</keyword>
<dbReference type="InterPro" id="IPR043428">
    <property type="entry name" value="LivM-like"/>
</dbReference>
<protein>
    <submittedName>
        <fullName evidence="7">Branched-chain amino acid ABC transporter permease</fullName>
    </submittedName>
</protein>
<dbReference type="Pfam" id="PF02653">
    <property type="entry name" value="BPD_transp_2"/>
    <property type="match status" value="1"/>
</dbReference>
<keyword evidence="2" id="KW-1003">Cell membrane</keyword>
<dbReference type="EMBL" id="DOEK01000019">
    <property type="protein sequence ID" value="HBP29308.1"/>
    <property type="molecule type" value="Genomic_DNA"/>
</dbReference>
<evidence type="ECO:0000256" key="1">
    <source>
        <dbReference type="ARBA" id="ARBA00004651"/>
    </source>
</evidence>
<feature type="transmembrane region" description="Helical" evidence="6">
    <location>
        <begin position="55"/>
        <end position="76"/>
    </location>
</feature>